<reference evidence="2" key="2">
    <citation type="journal article" date="2021" name="PeerJ">
        <title>Extensive microbial diversity within the chicken gut microbiome revealed by metagenomics and culture.</title>
        <authorList>
            <person name="Gilroy R."/>
            <person name="Ravi A."/>
            <person name="Getino M."/>
            <person name="Pursley I."/>
            <person name="Horton D.L."/>
            <person name="Alikhan N.F."/>
            <person name="Baker D."/>
            <person name="Gharbi K."/>
            <person name="Hall N."/>
            <person name="Watson M."/>
            <person name="Adriaenssens E.M."/>
            <person name="Foster-Nyarko E."/>
            <person name="Jarju S."/>
            <person name="Secka A."/>
            <person name="Antonio M."/>
            <person name="Oren A."/>
            <person name="Chaudhuri R.R."/>
            <person name="La Ragione R."/>
            <person name="Hildebrand F."/>
            <person name="Pallen M.J."/>
        </authorList>
    </citation>
    <scope>NUCLEOTIDE SEQUENCE</scope>
    <source>
        <strain evidence="2">CHK197-8231</strain>
    </source>
</reference>
<sequence length="77" mass="8933">MRLSDLQNKDVINVNDGKKIGNIIDVMIENNTGRLESLIVEKSKFLISMFSNKDEIEIHWEQIEKIGEDVILVKMIF</sequence>
<evidence type="ECO:0000313" key="3">
    <source>
        <dbReference type="Proteomes" id="UP000824087"/>
    </source>
</evidence>
<evidence type="ECO:0000259" key="1">
    <source>
        <dbReference type="Pfam" id="PF05239"/>
    </source>
</evidence>
<dbReference type="AlphaFoldDB" id="A0A9D1HWE4"/>
<name>A0A9D1HWE4_9BACT</name>
<dbReference type="PANTHER" id="PTHR40061">
    <property type="entry name" value="SPORULATION PROTEIN YLMC-RELATED"/>
    <property type="match status" value="1"/>
</dbReference>
<dbReference type="NCBIfam" id="TIGR02888">
    <property type="entry name" value="spore_YlmC_YmxH"/>
    <property type="match status" value="1"/>
</dbReference>
<reference evidence="2" key="1">
    <citation type="submission" date="2020-10" db="EMBL/GenBank/DDBJ databases">
        <authorList>
            <person name="Gilroy R."/>
        </authorList>
    </citation>
    <scope>NUCLEOTIDE SEQUENCE</scope>
    <source>
        <strain evidence="2">CHK197-8231</strain>
    </source>
</reference>
<evidence type="ECO:0000313" key="2">
    <source>
        <dbReference type="EMBL" id="HIU22585.1"/>
    </source>
</evidence>
<gene>
    <name evidence="2" type="ORF">IAD49_03280</name>
</gene>
<dbReference type="InterPro" id="IPR027275">
    <property type="entry name" value="PRC-brl_dom"/>
</dbReference>
<dbReference type="InterPro" id="IPR014238">
    <property type="entry name" value="Spore_YlmC/YmxH"/>
</dbReference>
<dbReference type="PANTHER" id="PTHR40061:SF1">
    <property type="entry name" value="SPORULATION PROTEIN YLMC-RELATED"/>
    <property type="match status" value="1"/>
</dbReference>
<protein>
    <submittedName>
        <fullName evidence="2">YlmC/YmxH family sporulation protein</fullName>
    </submittedName>
</protein>
<feature type="domain" description="PRC-barrel" evidence="1">
    <location>
        <begin position="1"/>
        <end position="74"/>
    </location>
</feature>
<dbReference type="Gene3D" id="2.30.30.240">
    <property type="entry name" value="PRC-barrel domain"/>
    <property type="match status" value="1"/>
</dbReference>
<dbReference type="EMBL" id="DVML01000020">
    <property type="protein sequence ID" value="HIU22585.1"/>
    <property type="molecule type" value="Genomic_DNA"/>
</dbReference>
<accession>A0A9D1HWE4</accession>
<dbReference type="InterPro" id="IPR011033">
    <property type="entry name" value="PRC_barrel-like_sf"/>
</dbReference>
<comment type="caution">
    <text evidence="2">The sequence shown here is derived from an EMBL/GenBank/DDBJ whole genome shotgun (WGS) entry which is preliminary data.</text>
</comment>
<dbReference type="SUPFAM" id="SSF50346">
    <property type="entry name" value="PRC-barrel domain"/>
    <property type="match status" value="1"/>
</dbReference>
<dbReference type="Pfam" id="PF05239">
    <property type="entry name" value="PRC"/>
    <property type="match status" value="1"/>
</dbReference>
<proteinExistence type="predicted"/>
<organism evidence="2 3">
    <name type="scientific">Candidatus Fimihabitans intestinipullorum</name>
    <dbReference type="NCBI Taxonomy" id="2840820"/>
    <lineage>
        <taxon>Bacteria</taxon>
        <taxon>Bacillati</taxon>
        <taxon>Mycoplasmatota</taxon>
        <taxon>Mycoplasmatota incertae sedis</taxon>
        <taxon>Candidatus Fimihabitans</taxon>
    </lineage>
</organism>
<dbReference type="Proteomes" id="UP000824087">
    <property type="component" value="Unassembled WGS sequence"/>
</dbReference>